<evidence type="ECO:0000313" key="2">
    <source>
        <dbReference type="EMBL" id="HJG81183.1"/>
    </source>
</evidence>
<proteinExistence type="predicted"/>
<sequence>SYAGPRAEERARLAGDVVVERLAHVHGVPEDRLTVELIGTGSAFRGAPGSRGSDVGPLPEVRLRVSGVLDDRAQADAVRWEVESLYTNGPAGGGGARGSVTEVVAIRAASLPREAVTTTVHIQEVRG</sequence>
<protein>
    <submittedName>
        <fullName evidence="2">DUF1446 domain-containing protein</fullName>
    </submittedName>
</protein>
<reference evidence="2" key="1">
    <citation type="journal article" date="2021" name="PeerJ">
        <title>Extensive microbial diversity within the chicken gut microbiome revealed by metagenomics and culture.</title>
        <authorList>
            <person name="Gilroy R."/>
            <person name="Ravi A."/>
            <person name="Getino M."/>
            <person name="Pursley I."/>
            <person name="Horton D.L."/>
            <person name="Alikhan N.F."/>
            <person name="Baker D."/>
            <person name="Gharbi K."/>
            <person name="Hall N."/>
            <person name="Watson M."/>
            <person name="Adriaenssens E.M."/>
            <person name="Foster-Nyarko E."/>
            <person name="Jarju S."/>
            <person name="Secka A."/>
            <person name="Antonio M."/>
            <person name="Oren A."/>
            <person name="Chaudhuri R.R."/>
            <person name="La Ragione R."/>
            <person name="Hildebrand F."/>
            <person name="Pallen M.J."/>
        </authorList>
    </citation>
    <scope>NUCLEOTIDE SEQUENCE</scope>
    <source>
        <strain evidence="2">ChiGjej5B5-7349</strain>
    </source>
</reference>
<evidence type="ECO:0000259" key="1">
    <source>
        <dbReference type="Pfam" id="PF07287"/>
    </source>
</evidence>
<feature type="domain" description="Acyclic terpene utilisation N-terminal" evidence="1">
    <location>
        <begin position="1"/>
        <end position="122"/>
    </location>
</feature>
<gene>
    <name evidence="2" type="ORF">K8V08_12305</name>
</gene>
<reference evidence="2" key="2">
    <citation type="submission" date="2021-09" db="EMBL/GenBank/DDBJ databases">
        <authorList>
            <person name="Gilroy R."/>
        </authorList>
    </citation>
    <scope>NUCLEOTIDE SEQUENCE</scope>
    <source>
        <strain evidence="2">ChiGjej5B5-7349</strain>
    </source>
</reference>
<accession>A0A921MFI4</accession>
<feature type="non-terminal residue" evidence="2">
    <location>
        <position position="1"/>
    </location>
</feature>
<name>A0A921MFI4_9MICO</name>
<dbReference type="InterPro" id="IPR010839">
    <property type="entry name" value="AtuA_N"/>
</dbReference>
<dbReference type="EMBL" id="DYUK01000274">
    <property type="protein sequence ID" value="HJG81183.1"/>
    <property type="molecule type" value="Genomic_DNA"/>
</dbReference>
<dbReference type="AlphaFoldDB" id="A0A921MFI4"/>
<dbReference type="PANTHER" id="PTHR47472:SF1">
    <property type="entry name" value="DUF1446-DOMAIN-CONTAINING PROTEIN"/>
    <property type="match status" value="1"/>
</dbReference>
<dbReference type="PANTHER" id="PTHR47472">
    <property type="entry name" value="PROPIONYL-COA CARBOXYLASE"/>
    <property type="match status" value="1"/>
</dbReference>
<dbReference type="Proteomes" id="UP000784435">
    <property type="component" value="Unassembled WGS sequence"/>
</dbReference>
<comment type="caution">
    <text evidence="2">The sequence shown here is derived from an EMBL/GenBank/DDBJ whole genome shotgun (WGS) entry which is preliminary data.</text>
</comment>
<organism evidence="2 3">
    <name type="scientific">Brevibacterium senegalense</name>
    <dbReference type="NCBI Taxonomy" id="1033736"/>
    <lineage>
        <taxon>Bacteria</taxon>
        <taxon>Bacillati</taxon>
        <taxon>Actinomycetota</taxon>
        <taxon>Actinomycetes</taxon>
        <taxon>Micrococcales</taxon>
        <taxon>Brevibacteriaceae</taxon>
        <taxon>Brevibacterium</taxon>
    </lineage>
</organism>
<dbReference type="Pfam" id="PF07287">
    <property type="entry name" value="AtuA"/>
    <property type="match status" value="1"/>
</dbReference>
<evidence type="ECO:0000313" key="3">
    <source>
        <dbReference type="Proteomes" id="UP000784435"/>
    </source>
</evidence>